<dbReference type="EMBL" id="JAGMVJ010000001">
    <property type="protein sequence ID" value="KAH7094597.1"/>
    <property type="molecule type" value="Genomic_DNA"/>
</dbReference>
<feature type="transmembrane region" description="Helical" evidence="8">
    <location>
        <begin position="159"/>
        <end position="178"/>
    </location>
</feature>
<dbReference type="SUPFAM" id="SSF103473">
    <property type="entry name" value="MFS general substrate transporter"/>
    <property type="match status" value="1"/>
</dbReference>
<reference evidence="10" key="1">
    <citation type="journal article" date="2021" name="Nat. Commun.">
        <title>Genetic determinants of endophytism in the Arabidopsis root mycobiome.</title>
        <authorList>
            <person name="Mesny F."/>
            <person name="Miyauchi S."/>
            <person name="Thiergart T."/>
            <person name="Pickel B."/>
            <person name="Atanasova L."/>
            <person name="Karlsson M."/>
            <person name="Huettel B."/>
            <person name="Barry K.W."/>
            <person name="Haridas S."/>
            <person name="Chen C."/>
            <person name="Bauer D."/>
            <person name="Andreopoulos W."/>
            <person name="Pangilinan J."/>
            <person name="LaButti K."/>
            <person name="Riley R."/>
            <person name="Lipzen A."/>
            <person name="Clum A."/>
            <person name="Drula E."/>
            <person name="Henrissat B."/>
            <person name="Kohler A."/>
            <person name="Grigoriev I.V."/>
            <person name="Martin F.M."/>
            <person name="Hacquard S."/>
        </authorList>
    </citation>
    <scope>NUCLEOTIDE SEQUENCE</scope>
    <source>
        <strain evidence="10">MPI-SDFR-AT-0120</strain>
    </source>
</reference>
<dbReference type="OrthoDB" id="6770063at2759"/>
<keyword evidence="11" id="KW-1185">Reference proteome</keyword>
<feature type="transmembrane region" description="Helical" evidence="8">
    <location>
        <begin position="218"/>
        <end position="240"/>
    </location>
</feature>
<feature type="transmembrane region" description="Helical" evidence="8">
    <location>
        <begin position="355"/>
        <end position="377"/>
    </location>
</feature>
<gene>
    <name evidence="10" type="ORF">FB567DRAFT_600219</name>
</gene>
<feature type="transmembrane region" description="Helical" evidence="8">
    <location>
        <begin position="453"/>
        <end position="472"/>
    </location>
</feature>
<dbReference type="InterPro" id="IPR036259">
    <property type="entry name" value="MFS_trans_sf"/>
</dbReference>
<feature type="region of interest" description="Disordered" evidence="7">
    <location>
        <begin position="1"/>
        <end position="35"/>
    </location>
</feature>
<dbReference type="Gene3D" id="1.20.1250.20">
    <property type="entry name" value="MFS general substrate transporter like domains"/>
    <property type="match status" value="1"/>
</dbReference>
<evidence type="ECO:0000256" key="6">
    <source>
        <dbReference type="ARBA" id="ARBA00023136"/>
    </source>
</evidence>
<evidence type="ECO:0000256" key="8">
    <source>
        <dbReference type="SAM" id="Phobius"/>
    </source>
</evidence>
<sequence length="564" mass="61612">MPNSGVSNRLQETDESPQSTDISTQSANWPNSETVATDINKPAPALIVDAAKRGENVSSIALRLLTPKVVVEQSLERSRFNEQTKYLTQRRLVMVFVGCALVNFGAFLDQTSLATAHVVVGRALNARDNATWITGAYFVTSTGFQLLYGRLSDVVSRKVLLLCCIAIFFIGSLASSLADTAMQLIIFRAVTGIGGGGLVTGSQMVVSDVVPLRDRGKYQGILASAMAVANAVGPLLGGYLASQSSQSWRWIFRLNVFLTIIMVLAVTFFMPLRRVHGSWKKKLKAIDFFGAFLALAASIVLTLGFTWAGGQYPWLSVQIITTLAVGTLTSVFFVLWQWKIAPLPLIPLHMFKSRLICGACMTMFIHGWIFMVQMFYIPVLYQVIYGYSAAKAALLLLPVTLAQPLCGTISGFMTSWTGRYKESMCFGWAMWSIGLGLFSTISKGSSLAARIGYALLTGFGAGLTLQTSLVAMQAGVERKNMAVVTSFRNFIRNFGSTLGLAITATLIEALMLGYRNAFKIVFITLAGLGVLAFFLALTLIPQVNLRRPDDYKFIDKKEESLVRN</sequence>
<feature type="transmembrane region" description="Helical" evidence="8">
    <location>
        <begin position="314"/>
        <end position="335"/>
    </location>
</feature>
<dbReference type="FunFam" id="1.20.1720.10:FF:000013">
    <property type="entry name" value="Related to multidrug resistance proteins"/>
    <property type="match status" value="1"/>
</dbReference>
<organism evidence="10 11">
    <name type="scientific">Paraphoma chrysanthemicola</name>
    <dbReference type="NCBI Taxonomy" id="798071"/>
    <lineage>
        <taxon>Eukaryota</taxon>
        <taxon>Fungi</taxon>
        <taxon>Dikarya</taxon>
        <taxon>Ascomycota</taxon>
        <taxon>Pezizomycotina</taxon>
        <taxon>Dothideomycetes</taxon>
        <taxon>Pleosporomycetidae</taxon>
        <taxon>Pleosporales</taxon>
        <taxon>Pleosporineae</taxon>
        <taxon>Phaeosphaeriaceae</taxon>
        <taxon>Paraphoma</taxon>
    </lineage>
</organism>
<comment type="similarity">
    <text evidence="2">Belongs to the major facilitator superfamily.</text>
</comment>
<feature type="transmembrane region" description="Helical" evidence="8">
    <location>
        <begin position="520"/>
        <end position="540"/>
    </location>
</feature>
<evidence type="ECO:0000256" key="4">
    <source>
        <dbReference type="ARBA" id="ARBA00022692"/>
    </source>
</evidence>
<keyword evidence="6 8" id="KW-0472">Membrane</keyword>
<comment type="subcellular location">
    <subcellularLocation>
        <location evidence="1">Endomembrane system</location>
        <topology evidence="1">Multi-pass membrane protein</topology>
    </subcellularLocation>
</comment>
<dbReference type="PROSITE" id="PS50850">
    <property type="entry name" value="MFS"/>
    <property type="match status" value="1"/>
</dbReference>
<proteinExistence type="inferred from homology"/>
<feature type="transmembrane region" description="Helical" evidence="8">
    <location>
        <begin position="252"/>
        <end position="273"/>
    </location>
</feature>
<feature type="transmembrane region" description="Helical" evidence="8">
    <location>
        <begin position="184"/>
        <end position="206"/>
    </location>
</feature>
<feature type="transmembrane region" description="Helical" evidence="8">
    <location>
        <begin position="285"/>
        <end position="308"/>
    </location>
</feature>
<feature type="transmembrane region" description="Helical" evidence="8">
    <location>
        <begin position="92"/>
        <end position="110"/>
    </location>
</feature>
<protein>
    <submittedName>
        <fullName evidence="10">MFS general substrate transporter</fullName>
    </submittedName>
</protein>
<dbReference type="InterPro" id="IPR020846">
    <property type="entry name" value="MFS_dom"/>
</dbReference>
<keyword evidence="5 8" id="KW-1133">Transmembrane helix</keyword>
<dbReference type="GO" id="GO:0046943">
    <property type="term" value="F:carboxylic acid transmembrane transporter activity"/>
    <property type="evidence" value="ECO:0007669"/>
    <property type="project" value="UniProtKB-ARBA"/>
</dbReference>
<keyword evidence="4 8" id="KW-0812">Transmembrane</keyword>
<keyword evidence="3" id="KW-0813">Transport</keyword>
<dbReference type="PANTHER" id="PTHR23501:SF189">
    <property type="entry name" value="DRUG TRANSPORTER, PUTATIVE (AFU_ORTHOLOGUE AFUA_4G03920)-RELATED"/>
    <property type="match status" value="1"/>
</dbReference>
<evidence type="ECO:0000256" key="1">
    <source>
        <dbReference type="ARBA" id="ARBA00004127"/>
    </source>
</evidence>
<dbReference type="InterPro" id="IPR011701">
    <property type="entry name" value="MFS"/>
</dbReference>
<accession>A0A8K0W3T4</accession>
<evidence type="ECO:0000313" key="10">
    <source>
        <dbReference type="EMBL" id="KAH7094597.1"/>
    </source>
</evidence>
<evidence type="ECO:0000256" key="2">
    <source>
        <dbReference type="ARBA" id="ARBA00008335"/>
    </source>
</evidence>
<feature type="transmembrane region" description="Helical" evidence="8">
    <location>
        <begin position="423"/>
        <end position="441"/>
    </location>
</feature>
<evidence type="ECO:0000313" key="11">
    <source>
        <dbReference type="Proteomes" id="UP000813461"/>
    </source>
</evidence>
<dbReference type="AlphaFoldDB" id="A0A8K0W3T4"/>
<evidence type="ECO:0000259" key="9">
    <source>
        <dbReference type="PROSITE" id="PS50850"/>
    </source>
</evidence>
<dbReference type="PANTHER" id="PTHR23501">
    <property type="entry name" value="MAJOR FACILITATOR SUPERFAMILY"/>
    <property type="match status" value="1"/>
</dbReference>
<dbReference type="Gene3D" id="1.20.1720.10">
    <property type="entry name" value="Multidrug resistance protein D"/>
    <property type="match status" value="1"/>
</dbReference>
<feature type="transmembrane region" description="Helical" evidence="8">
    <location>
        <begin position="493"/>
        <end position="514"/>
    </location>
</feature>
<evidence type="ECO:0000256" key="7">
    <source>
        <dbReference type="SAM" id="MobiDB-lite"/>
    </source>
</evidence>
<dbReference type="GO" id="GO:0012505">
    <property type="term" value="C:endomembrane system"/>
    <property type="evidence" value="ECO:0007669"/>
    <property type="project" value="UniProtKB-SubCell"/>
</dbReference>
<dbReference type="GO" id="GO:0005886">
    <property type="term" value="C:plasma membrane"/>
    <property type="evidence" value="ECO:0007669"/>
    <property type="project" value="TreeGrafter"/>
</dbReference>
<name>A0A8K0W3T4_9PLEO</name>
<dbReference type="Pfam" id="PF07690">
    <property type="entry name" value="MFS_1"/>
    <property type="match status" value="1"/>
</dbReference>
<evidence type="ECO:0000256" key="3">
    <source>
        <dbReference type="ARBA" id="ARBA00022448"/>
    </source>
</evidence>
<feature type="transmembrane region" description="Helical" evidence="8">
    <location>
        <begin position="130"/>
        <end position="147"/>
    </location>
</feature>
<comment type="caution">
    <text evidence="10">The sequence shown here is derived from an EMBL/GenBank/DDBJ whole genome shotgun (WGS) entry which is preliminary data.</text>
</comment>
<evidence type="ECO:0000256" key="5">
    <source>
        <dbReference type="ARBA" id="ARBA00022989"/>
    </source>
</evidence>
<feature type="domain" description="Major facilitator superfamily (MFS) profile" evidence="9">
    <location>
        <begin position="95"/>
        <end position="544"/>
    </location>
</feature>
<dbReference type="Proteomes" id="UP000813461">
    <property type="component" value="Unassembled WGS sequence"/>
</dbReference>